<proteinExistence type="predicted"/>
<dbReference type="AlphaFoldDB" id="A0A2U8E3G2"/>
<accession>A0A2U8E3G2</accession>
<dbReference type="InterPro" id="IPR036709">
    <property type="entry name" value="Autotransporte_beta_dom_sf"/>
</dbReference>
<evidence type="ECO:0000256" key="1">
    <source>
        <dbReference type="SAM" id="SignalP"/>
    </source>
</evidence>
<dbReference type="RefSeq" id="WP_108825136.1">
    <property type="nucleotide sequence ID" value="NZ_CP023004.1"/>
</dbReference>
<feature type="domain" description="Autotransporter" evidence="2">
    <location>
        <begin position="570"/>
        <end position="851"/>
    </location>
</feature>
<keyword evidence="1" id="KW-0732">Signal</keyword>
<dbReference type="Gene3D" id="2.40.128.130">
    <property type="entry name" value="Autotransporter beta-domain"/>
    <property type="match status" value="1"/>
</dbReference>
<dbReference type="InterPro" id="IPR011050">
    <property type="entry name" value="Pectin_lyase_fold/virulence"/>
</dbReference>
<feature type="signal peptide" evidence="1">
    <location>
        <begin position="1"/>
        <end position="21"/>
    </location>
</feature>
<dbReference type="OrthoDB" id="1056765at2"/>
<keyword evidence="4" id="KW-1185">Reference proteome</keyword>
<reference evidence="3 4" key="1">
    <citation type="journal article" date="2018" name="Syst. Appl. Microbiol.">
        <title>Ereboglobus luteus gen. nov. sp. nov. from cockroach guts, and new insights into the oxygen relationship of the genera Opitutus and Didymococcus (Verrucomicrobia: Opitutaceae).</title>
        <authorList>
            <person name="Tegtmeier D."/>
            <person name="Belitz A."/>
            <person name="Radek R."/>
            <person name="Heimerl T."/>
            <person name="Brune A."/>
        </authorList>
    </citation>
    <scope>NUCLEOTIDE SEQUENCE [LARGE SCALE GENOMIC DNA]</scope>
    <source>
        <strain evidence="3 4">Ho45</strain>
    </source>
</reference>
<dbReference type="SUPFAM" id="SSF103515">
    <property type="entry name" value="Autotransporter"/>
    <property type="match status" value="1"/>
</dbReference>
<name>A0A2U8E3G2_9BACT</name>
<dbReference type="KEGG" id="elut:CKA38_08795"/>
<dbReference type="EMBL" id="CP023004">
    <property type="protein sequence ID" value="AWI09325.1"/>
    <property type="molecule type" value="Genomic_DNA"/>
</dbReference>
<dbReference type="PROSITE" id="PS51208">
    <property type="entry name" value="AUTOTRANSPORTER"/>
    <property type="match status" value="1"/>
</dbReference>
<evidence type="ECO:0000313" key="3">
    <source>
        <dbReference type="EMBL" id="AWI09325.1"/>
    </source>
</evidence>
<protein>
    <recommendedName>
        <fullName evidence="2">Autotransporter domain-containing protein</fullName>
    </recommendedName>
</protein>
<gene>
    <name evidence="3" type="ORF">CKA38_08795</name>
</gene>
<dbReference type="InterPro" id="IPR006315">
    <property type="entry name" value="OM_autotransptr_brl_dom"/>
</dbReference>
<evidence type="ECO:0000259" key="2">
    <source>
        <dbReference type="PROSITE" id="PS51208"/>
    </source>
</evidence>
<evidence type="ECO:0000313" key="4">
    <source>
        <dbReference type="Proteomes" id="UP000244896"/>
    </source>
</evidence>
<sequence length="851" mass="91500">MKTHISLILAFLCLAVVPALRAQLIETIWTGSGGDTRWDNPANWRTGAVPDANTYINIKPALHPVVLDLTGVSGTFQLNGFDLNDRANGTVMNIRGTDAETVTMDITGLPVMWYLHSGGVPSSGINIDDLPQVIFNIGKNGVLKFSLVSSGTGGGTDFTRYNGDVAHVRLTDNAVFDVSERVWMDPDGSGTMPPRRALAAVSMLQAEAGTTIKMGRNSLRIGDNYSARAVSSVEIAGNMEASEGGILIKSDPGTVIISGQNYFGYGEYETELRTGNLLDDNGFLFTGTVSDARTSSRNLVMSQVNNGVMVVNSNIGDTRVTSAGATLAGHGRTGSVIVEQGTVTGGAGRNSPDVGTLFVDGNFEMRATGSSTLWIDIGKNGTYDRIHVSGSAVVSGSTPLLRLWVAAGSIVAGEYKFLTSDSLIEGTFAKNKVMIPESLTLVPADPENPVSVSADKKTMSVKMLQLPFSDVRGLSDGQLKVAGYLDYLITQADPNSPESYNPLVGVMNGKASRGFYETAIDRDASLKLLADAMNQLTPMAYVSLYETAIAGMSTLAEGVENRVNLAFKQPFRDKFSLYTNFEYSTSKTEATLDTESAKLDNYYYTIGGSKSVGENLMLGAELVIGDGSYIPDKDGSKIKGNSYTVSVFGAWKRDKLTVGGLALFGSDDYSSNRSVKKTGQADYVSADIDGSRSGLGAWVSYKHDIGSFSISPYGAMHWMNWTMNRFEEDGPSSVALTVEKQKEDLIQSRLGVRAEKALFAQNHPNSLFHLFLDVSWVYLWKGTDARTVRTSLEGYSVDAVVPELSDSGVRATLGMSAALDSRWTFQVGATAQRDGGFDTQYNYHATFGYKF</sequence>
<dbReference type="Pfam" id="PF03797">
    <property type="entry name" value="Autotransporter"/>
    <property type="match status" value="1"/>
</dbReference>
<dbReference type="NCBIfam" id="TIGR01414">
    <property type="entry name" value="autotrans_barl"/>
    <property type="match status" value="1"/>
</dbReference>
<organism evidence="3 4">
    <name type="scientific">Ereboglobus luteus</name>
    <dbReference type="NCBI Taxonomy" id="1796921"/>
    <lineage>
        <taxon>Bacteria</taxon>
        <taxon>Pseudomonadati</taxon>
        <taxon>Verrucomicrobiota</taxon>
        <taxon>Opitutia</taxon>
        <taxon>Opitutales</taxon>
        <taxon>Opitutaceae</taxon>
        <taxon>Ereboglobus</taxon>
    </lineage>
</organism>
<dbReference type="Proteomes" id="UP000244896">
    <property type="component" value="Chromosome"/>
</dbReference>
<feature type="chain" id="PRO_5015886518" description="Autotransporter domain-containing protein" evidence="1">
    <location>
        <begin position="22"/>
        <end position="851"/>
    </location>
</feature>
<dbReference type="SMART" id="SM00869">
    <property type="entry name" value="Autotransporter"/>
    <property type="match status" value="1"/>
</dbReference>
<dbReference type="InterPro" id="IPR005546">
    <property type="entry name" value="Autotransporte_beta"/>
</dbReference>
<dbReference type="SUPFAM" id="SSF51126">
    <property type="entry name" value="Pectin lyase-like"/>
    <property type="match status" value="1"/>
</dbReference>
<dbReference type="GO" id="GO:0019867">
    <property type="term" value="C:outer membrane"/>
    <property type="evidence" value="ECO:0007669"/>
    <property type="project" value="InterPro"/>
</dbReference>